<dbReference type="InterPro" id="IPR046848">
    <property type="entry name" value="E_motif"/>
</dbReference>
<dbReference type="EMBL" id="VEPZ02001607">
    <property type="protein sequence ID" value="KAE8665707.1"/>
    <property type="molecule type" value="Genomic_DNA"/>
</dbReference>
<feature type="compositionally biased region" description="Low complexity" evidence="4">
    <location>
        <begin position="1060"/>
        <end position="1078"/>
    </location>
</feature>
<keyword evidence="8" id="KW-1185">Reference proteome</keyword>
<dbReference type="PROSITE" id="PS51375">
    <property type="entry name" value="PPR"/>
    <property type="match status" value="3"/>
</dbReference>
<dbReference type="Pfam" id="PF13966">
    <property type="entry name" value="zf-RVT"/>
    <property type="match status" value="1"/>
</dbReference>
<evidence type="ECO:0000259" key="6">
    <source>
        <dbReference type="Pfam" id="PF14432"/>
    </source>
</evidence>
<feature type="repeat" description="PPR" evidence="3">
    <location>
        <begin position="276"/>
        <end position="310"/>
    </location>
</feature>
<dbReference type="InterPro" id="IPR002885">
    <property type="entry name" value="PPR_rpt"/>
</dbReference>
<dbReference type="Pfam" id="PF14432">
    <property type="entry name" value="DYW_deaminase"/>
    <property type="match status" value="1"/>
</dbReference>
<evidence type="ECO:0000256" key="2">
    <source>
        <dbReference type="ARBA" id="ARBA00022737"/>
    </source>
</evidence>
<dbReference type="GO" id="GO:0008270">
    <property type="term" value="F:zinc ion binding"/>
    <property type="evidence" value="ECO:0007669"/>
    <property type="project" value="InterPro"/>
</dbReference>
<dbReference type="InterPro" id="IPR026960">
    <property type="entry name" value="RVT-Znf"/>
</dbReference>
<feature type="repeat" description="PPR" evidence="3">
    <location>
        <begin position="178"/>
        <end position="212"/>
    </location>
</feature>
<comment type="caution">
    <text evidence="7">The sequence shown here is derived from an EMBL/GenBank/DDBJ whole genome shotgun (WGS) entry which is preliminary data.</text>
</comment>
<evidence type="ECO:0000313" key="8">
    <source>
        <dbReference type="Proteomes" id="UP000436088"/>
    </source>
</evidence>
<sequence>MRFKLKTPSKVEDTFISLIKKCNTLKSLKTLHASILRTVVHLDLHRFTTIISHYASLGSIPYAYTLFSHRDSSFFSDGFLWNVMLRGLVDNAYYHRSLLLYTRMQYIPIAPDNFTLPFLLKACASLRNLNLGSQLHAHAFIYGYSSQVFVANSLISMYARCGLFGFSKRVFDKMPQRSIVSWSAMIGAYLQCGFHDQGLFLFTRMLDLGIKPNRASILNAAACVRSEEVARRMHQVIVDNGFDKDHSGRNATMLMFGRCGRIDIAKTLFDGFAYKDLVCWASMIDAYSRADLPLEALHLFNEMRLQCIFPDSVVILAVSQACLILASSHRARALHVVIIRCLPESQLALDTAILYLYMKCGSLAYARKVFDIMKERNIISWSTMISGYGMHGYGREALRLFDQMKALMKPDHIAFVSILSACSHAGLITEGWECFNTMERDFGVKPKSEHYACMIDLLGRAGQLNQALEFIERMPVKPDAGVWGALLGACRIHSNIELAEVAAGSLLDLDAENPGRYVLLSNIYASLGKGTEAFRIRNLMKSRGVKKIVGQTSIDIKGNIYTFVSGDRSNPETDLIYSELGKLMERIRQEGYVPDLSFAFHDVEEETREMMLYAHSEKLAIVFGLIKSGYESSIRITKNLRVCGDCHTATKFISKVTGREIVVRDSQRFHHFVNGTCSCGDYWVVVEGIFRFHLKCRKINLSHLCFVDDLLIFCHGSIDSVFGVLSVLELFYGLSGLKLNVEKTEMSTCGMTEAQISSIQVVTGSNVGHLPVRYLGLSLVTKKLSDKNCVALVDRIKTKQLVLPKSVISKVEQLFTRFFWHDGDCPIGRARVNWTRVCAVKSEGCLGLKSLLEADFIYAVCKPWFSWIKRKLLRLREDVEVLFDGVVSWSTVTSRDRRDKVSWHKLIWFLMHIPKHSIIAWMACLDGLPTKDRLVRFGVISDGLCGLCGVELESWDHLFVDCWFSKGIWLGILRLCRLQSSMDWEHVSHNFRQFKGVVRSSDLIIDKGDKKFIPTVAETNGYGSRRGNKKEGIDNSNERASMPRQIQCSPCRSLRPQIPPSSTKTTSATPLSLSTNASNRQLPAASSTTSPTKLSDESLRLSVIIDSPLSRRTHLYRLLDLAASVGAQLLIEECWPSDVAKWRDRLEGREKSWHKPASWGELQELIKGYDGC</sequence>
<dbReference type="InterPro" id="IPR032867">
    <property type="entry name" value="DYW_dom"/>
</dbReference>
<feature type="region of interest" description="Disordered" evidence="4">
    <location>
        <begin position="1017"/>
        <end position="1093"/>
    </location>
</feature>
<dbReference type="InterPro" id="IPR011990">
    <property type="entry name" value="TPR-like_helical_dom_sf"/>
</dbReference>
<feature type="compositionally biased region" description="Polar residues" evidence="4">
    <location>
        <begin position="1038"/>
        <end position="1050"/>
    </location>
</feature>
<dbReference type="GO" id="GO:0009451">
    <property type="term" value="P:RNA modification"/>
    <property type="evidence" value="ECO:0007669"/>
    <property type="project" value="InterPro"/>
</dbReference>
<dbReference type="Gene3D" id="1.25.40.10">
    <property type="entry name" value="Tetratricopeptide repeat domain"/>
    <property type="match status" value="4"/>
</dbReference>
<evidence type="ECO:0000313" key="7">
    <source>
        <dbReference type="EMBL" id="KAE8665707.1"/>
    </source>
</evidence>
<dbReference type="Pfam" id="PF20431">
    <property type="entry name" value="E_motif"/>
    <property type="match status" value="1"/>
</dbReference>
<name>A0A6A2Y5E2_HIBSY</name>
<evidence type="ECO:0000256" key="3">
    <source>
        <dbReference type="PROSITE-ProRule" id="PRU00708"/>
    </source>
</evidence>
<dbReference type="FunFam" id="1.25.40.10:FF:000366">
    <property type="entry name" value="Pentatricopeptide (PPR) repeat-containing protein"/>
    <property type="match status" value="1"/>
</dbReference>
<dbReference type="FunFam" id="1.25.40.10:FF:000682">
    <property type="entry name" value="Pentatricopeptide repeat-containing protein At3g16610"/>
    <property type="match status" value="1"/>
</dbReference>
<feature type="repeat" description="PPR" evidence="3">
    <location>
        <begin position="377"/>
        <end position="407"/>
    </location>
</feature>
<dbReference type="InterPro" id="IPR046960">
    <property type="entry name" value="PPR_At4g14850-like_plant"/>
</dbReference>
<feature type="domain" description="DYW" evidence="6">
    <location>
        <begin position="591"/>
        <end position="683"/>
    </location>
</feature>
<reference evidence="7" key="1">
    <citation type="submission" date="2019-09" db="EMBL/GenBank/DDBJ databases">
        <title>Draft genome information of white flower Hibiscus syriacus.</title>
        <authorList>
            <person name="Kim Y.-M."/>
        </authorList>
    </citation>
    <scope>NUCLEOTIDE SEQUENCE [LARGE SCALE GENOMIC DNA]</scope>
    <source>
        <strain evidence="7">YM2019G1</strain>
    </source>
</reference>
<keyword evidence="2" id="KW-0677">Repeat</keyword>
<dbReference type="NCBIfam" id="TIGR00756">
    <property type="entry name" value="PPR"/>
    <property type="match status" value="3"/>
</dbReference>
<dbReference type="Pfam" id="PF01535">
    <property type="entry name" value="PPR"/>
    <property type="match status" value="7"/>
</dbReference>
<dbReference type="GO" id="GO:0003723">
    <property type="term" value="F:RNA binding"/>
    <property type="evidence" value="ECO:0007669"/>
    <property type="project" value="InterPro"/>
</dbReference>
<comment type="similarity">
    <text evidence="1">Belongs to the PPR family. PCMP-H subfamily.</text>
</comment>
<dbReference type="Proteomes" id="UP000436088">
    <property type="component" value="Unassembled WGS sequence"/>
</dbReference>
<dbReference type="AlphaFoldDB" id="A0A6A2Y5E2"/>
<dbReference type="FunFam" id="1.25.40.10:FF:000031">
    <property type="entry name" value="Pentatricopeptide repeat-containing protein mitochondrial"/>
    <property type="match status" value="1"/>
</dbReference>
<evidence type="ECO:0000256" key="4">
    <source>
        <dbReference type="SAM" id="MobiDB-lite"/>
    </source>
</evidence>
<accession>A0A6A2Y5E2</accession>
<feature type="domain" description="Reverse transcriptase zinc-binding" evidence="5">
    <location>
        <begin position="895"/>
        <end position="969"/>
    </location>
</feature>
<dbReference type="PANTHER" id="PTHR47926:SF433">
    <property type="entry name" value="PENTATRICOPEPTIDE REPEAT-CONTAINING PROTEIN"/>
    <property type="match status" value="1"/>
</dbReference>
<dbReference type="PANTHER" id="PTHR47926">
    <property type="entry name" value="PENTATRICOPEPTIDE REPEAT-CONTAINING PROTEIN"/>
    <property type="match status" value="1"/>
</dbReference>
<evidence type="ECO:0000256" key="1">
    <source>
        <dbReference type="ARBA" id="ARBA00006643"/>
    </source>
</evidence>
<organism evidence="7 8">
    <name type="scientific">Hibiscus syriacus</name>
    <name type="common">Rose of Sharon</name>
    <dbReference type="NCBI Taxonomy" id="106335"/>
    <lineage>
        <taxon>Eukaryota</taxon>
        <taxon>Viridiplantae</taxon>
        <taxon>Streptophyta</taxon>
        <taxon>Embryophyta</taxon>
        <taxon>Tracheophyta</taxon>
        <taxon>Spermatophyta</taxon>
        <taxon>Magnoliopsida</taxon>
        <taxon>eudicotyledons</taxon>
        <taxon>Gunneridae</taxon>
        <taxon>Pentapetalae</taxon>
        <taxon>rosids</taxon>
        <taxon>malvids</taxon>
        <taxon>Malvales</taxon>
        <taxon>Malvaceae</taxon>
        <taxon>Malvoideae</taxon>
        <taxon>Hibiscus</taxon>
    </lineage>
</organism>
<protein>
    <submittedName>
        <fullName evidence="7">Ribonuclease H protein</fullName>
    </submittedName>
</protein>
<evidence type="ECO:0000259" key="5">
    <source>
        <dbReference type="Pfam" id="PF13966"/>
    </source>
</evidence>
<feature type="compositionally biased region" description="Polar residues" evidence="4">
    <location>
        <begin position="1079"/>
        <end position="1093"/>
    </location>
</feature>
<gene>
    <name evidence="7" type="ORF">F3Y22_tig00112530pilonHSYRG00158</name>
</gene>
<proteinExistence type="inferred from homology"/>